<dbReference type="GO" id="GO:0004658">
    <property type="term" value="F:propionyl-CoA carboxylase activity"/>
    <property type="evidence" value="ECO:0007669"/>
    <property type="project" value="TreeGrafter"/>
</dbReference>
<dbReference type="RefSeq" id="WP_142258731.1">
    <property type="nucleotide sequence ID" value="NZ_BMPV01000003.1"/>
</dbReference>
<dbReference type="Gene3D" id="3.90.226.10">
    <property type="entry name" value="2-enoyl-CoA Hydratase, Chain A, domain 1"/>
    <property type="match status" value="2"/>
</dbReference>
<dbReference type="GO" id="GO:0009317">
    <property type="term" value="C:acetyl-CoA carboxylase complex"/>
    <property type="evidence" value="ECO:0007669"/>
    <property type="project" value="TreeGrafter"/>
</dbReference>
<keyword evidence="4" id="KW-1185">Reference proteome</keyword>
<protein>
    <submittedName>
        <fullName evidence="3">Acetyl-CoA/propionyl-CoA carboxylase carboxyl transferase subunit</fullName>
    </submittedName>
</protein>
<name>A0A543IVI1_9ACTN</name>
<dbReference type="InterPro" id="IPR011762">
    <property type="entry name" value="COA_CT_N"/>
</dbReference>
<evidence type="ECO:0000259" key="1">
    <source>
        <dbReference type="PROSITE" id="PS50980"/>
    </source>
</evidence>
<dbReference type="PROSITE" id="PS50980">
    <property type="entry name" value="COA_CT_NTER"/>
    <property type="match status" value="1"/>
</dbReference>
<comment type="caution">
    <text evidence="3">The sequence shown here is derived from an EMBL/GenBank/DDBJ whole genome shotgun (WGS) entry which is preliminary data.</text>
</comment>
<gene>
    <name evidence="3" type="ORF">FHX40_1257</name>
</gene>
<evidence type="ECO:0000259" key="2">
    <source>
        <dbReference type="PROSITE" id="PS50989"/>
    </source>
</evidence>
<dbReference type="EMBL" id="VFPQ01000001">
    <property type="protein sequence ID" value="TQM74579.1"/>
    <property type="molecule type" value="Genomic_DNA"/>
</dbReference>
<reference evidence="3 4" key="1">
    <citation type="submission" date="2019-06" db="EMBL/GenBank/DDBJ databases">
        <title>Sequencing the genomes of 1000 actinobacteria strains.</title>
        <authorList>
            <person name="Klenk H.-P."/>
        </authorList>
    </citation>
    <scope>NUCLEOTIDE SEQUENCE [LARGE SCALE GENOMIC DNA]</scope>
    <source>
        <strain evidence="3 4">DSM 43186</strain>
    </source>
</reference>
<feature type="domain" description="CoA carboxyltransferase N-terminal" evidence="1">
    <location>
        <begin position="1"/>
        <end position="229"/>
    </location>
</feature>
<dbReference type="InterPro" id="IPR011763">
    <property type="entry name" value="COA_CT_C"/>
</dbReference>
<keyword evidence="3" id="KW-0808">Transferase</keyword>
<dbReference type="PANTHER" id="PTHR43842">
    <property type="entry name" value="PROPIONYL-COA CARBOXYLASE BETA CHAIN"/>
    <property type="match status" value="1"/>
</dbReference>
<accession>A0A543IVI1</accession>
<feature type="domain" description="CoA carboxyltransferase C-terminal" evidence="2">
    <location>
        <begin position="224"/>
        <end position="477"/>
    </location>
</feature>
<evidence type="ECO:0000313" key="4">
    <source>
        <dbReference type="Proteomes" id="UP000319213"/>
    </source>
</evidence>
<dbReference type="Proteomes" id="UP000319213">
    <property type="component" value="Unassembled WGS sequence"/>
</dbReference>
<dbReference type="InterPro" id="IPR034733">
    <property type="entry name" value="AcCoA_carboxyl_beta"/>
</dbReference>
<dbReference type="SUPFAM" id="SSF52096">
    <property type="entry name" value="ClpP/crotonase"/>
    <property type="match status" value="2"/>
</dbReference>
<dbReference type="PANTHER" id="PTHR43842:SF2">
    <property type="entry name" value="PROPIONYL-COA CARBOXYLASE BETA CHAIN, MITOCHONDRIAL"/>
    <property type="match status" value="1"/>
</dbReference>
<organism evidence="3 4">
    <name type="scientific">Thermopolyspora flexuosa</name>
    <dbReference type="NCBI Taxonomy" id="103836"/>
    <lineage>
        <taxon>Bacteria</taxon>
        <taxon>Bacillati</taxon>
        <taxon>Actinomycetota</taxon>
        <taxon>Actinomycetes</taxon>
        <taxon>Streptosporangiales</taxon>
        <taxon>Streptosporangiaceae</taxon>
        <taxon>Thermopolyspora</taxon>
    </lineage>
</organism>
<dbReference type="InterPro" id="IPR051047">
    <property type="entry name" value="AccD/PCCB"/>
</dbReference>
<evidence type="ECO:0000313" key="3">
    <source>
        <dbReference type="EMBL" id="TQM74579.1"/>
    </source>
</evidence>
<dbReference type="Pfam" id="PF01039">
    <property type="entry name" value="Carboxyl_trans"/>
    <property type="match status" value="1"/>
</dbReference>
<dbReference type="GO" id="GO:0016740">
    <property type="term" value="F:transferase activity"/>
    <property type="evidence" value="ECO:0007669"/>
    <property type="project" value="UniProtKB-KW"/>
</dbReference>
<dbReference type="AlphaFoldDB" id="A0A543IVI1"/>
<proteinExistence type="predicted"/>
<dbReference type="InterPro" id="IPR029045">
    <property type="entry name" value="ClpP/crotonase-like_dom_sf"/>
</dbReference>
<sequence length="477" mass="49460">MTILDTGVVTPTSDPEVADPRDPVVRLSALFDEGSMRLLAPADDSGVQAALGRIEGVPVAAFCSDPRVQGGAMGSKGCEHIVAAYDTAVRERLPIIGIWHSGGARLAEGVASLHAVGTVFAAMTRASGVVPQISVVLGPAAGGAAYGPALTDIVILSEQGRIFVTGPQVVESVTGEKIDMAGLGGPEPHAKKSGVVHVVTPTDAEALLQARRLAVLLGHQGRVRLDDIRDTDLGALLPESPRRAYDVHPIVDGLLDGGLAASVELHPKWAPNMVTVLGRLGGRTVGVLANNPLRLGGCLDSASAEKAARFVRMCDAFGVPLVVLVDVPGYLPGVGQEHGGVVRRGAKLLHAFAEASVPRVTVIIRKAYGGAYIAMNSRALGATRVLAWPTTEVAVMGAVAAVRVLHRRELAAVPEDQRPALEQELAERHQKEAGGLEKAVKLGVVDEVIDPAATRSAVARVLATATPARGSHGNIPL</sequence>
<dbReference type="PROSITE" id="PS50989">
    <property type="entry name" value="COA_CT_CTER"/>
    <property type="match status" value="1"/>
</dbReference>
<dbReference type="OrthoDB" id="5240504at2"/>